<evidence type="ECO:0000313" key="1">
    <source>
        <dbReference type="EMBL" id="KAJ0013791.1"/>
    </source>
</evidence>
<keyword evidence="2" id="KW-1185">Reference proteome</keyword>
<organism evidence="1 2">
    <name type="scientific">Pistacia integerrima</name>
    <dbReference type="NCBI Taxonomy" id="434235"/>
    <lineage>
        <taxon>Eukaryota</taxon>
        <taxon>Viridiplantae</taxon>
        <taxon>Streptophyta</taxon>
        <taxon>Embryophyta</taxon>
        <taxon>Tracheophyta</taxon>
        <taxon>Spermatophyta</taxon>
        <taxon>Magnoliopsida</taxon>
        <taxon>eudicotyledons</taxon>
        <taxon>Gunneridae</taxon>
        <taxon>Pentapetalae</taxon>
        <taxon>rosids</taxon>
        <taxon>malvids</taxon>
        <taxon>Sapindales</taxon>
        <taxon>Anacardiaceae</taxon>
        <taxon>Pistacia</taxon>
    </lineage>
</organism>
<proteinExistence type="predicted"/>
<protein>
    <submittedName>
        <fullName evidence="1">Uncharacterized protein</fullName>
    </submittedName>
</protein>
<accession>A0ACC0XCN4</accession>
<dbReference type="Proteomes" id="UP001163603">
    <property type="component" value="Chromosome 13"/>
</dbReference>
<name>A0ACC0XCN4_9ROSI</name>
<comment type="caution">
    <text evidence="1">The sequence shown here is derived from an EMBL/GenBank/DDBJ whole genome shotgun (WGS) entry which is preliminary data.</text>
</comment>
<dbReference type="EMBL" id="CM047748">
    <property type="protein sequence ID" value="KAJ0013791.1"/>
    <property type="molecule type" value="Genomic_DNA"/>
</dbReference>
<gene>
    <name evidence="1" type="ORF">Pint_20975</name>
</gene>
<reference evidence="2" key="1">
    <citation type="journal article" date="2023" name="G3 (Bethesda)">
        <title>Genome assembly and association tests identify interacting loci associated with vigor, precocity, and sex in interspecific pistachio rootstocks.</title>
        <authorList>
            <person name="Palmer W."/>
            <person name="Jacygrad E."/>
            <person name="Sagayaradj S."/>
            <person name="Cavanaugh K."/>
            <person name="Han R."/>
            <person name="Bertier L."/>
            <person name="Beede B."/>
            <person name="Kafkas S."/>
            <person name="Golino D."/>
            <person name="Preece J."/>
            <person name="Michelmore R."/>
        </authorList>
    </citation>
    <scope>NUCLEOTIDE SEQUENCE [LARGE SCALE GENOMIC DNA]</scope>
</reference>
<sequence length="366" mass="39774">MSSSNSQVITCKAVVCWGEGEPLKVEDIEVEPPKSDEVRVKMLYASICHTDLLCSKAFPLPLFPRVLGHEGVGVVESVGEEVKEVKEGDVVIPTYIGECKECENCTSGVSNLCLKYPLIINGLMLDGSSRMSIRGQNLYHLFTCSTWSEYMVINAYYVLKLDPSIANFSHASFLSCGFSTGFGAAWKEFNVENGSSVAVVNGARMQGAAKIIGVDKNKWKKEKGEVFGMTDFINPSESDKSVSELIKEITNGMGVDCSFECTGVATLANEALESTKLGKGKAVIIGASNDGSMPIGVLSLLLGRSLKGSIFGGLKTKSDLPIILDKYKNKEFQLDELLTHEVQMEDINKAIELLKEPDCVKVLIKI</sequence>
<evidence type="ECO:0000313" key="2">
    <source>
        <dbReference type="Proteomes" id="UP001163603"/>
    </source>
</evidence>